<feature type="transmembrane region" description="Helical" evidence="7">
    <location>
        <begin position="12"/>
        <end position="30"/>
    </location>
</feature>
<gene>
    <name evidence="9" type="ORF">RRG08_044879</name>
</gene>
<feature type="transmembrane region" description="Helical" evidence="7">
    <location>
        <begin position="208"/>
        <end position="227"/>
    </location>
</feature>
<dbReference type="InterPro" id="IPR011701">
    <property type="entry name" value="MFS"/>
</dbReference>
<dbReference type="Proteomes" id="UP001283361">
    <property type="component" value="Unassembled WGS sequence"/>
</dbReference>
<evidence type="ECO:0000256" key="4">
    <source>
        <dbReference type="ARBA" id="ARBA00022847"/>
    </source>
</evidence>
<dbReference type="Gene3D" id="1.20.1250.20">
    <property type="entry name" value="MFS general substrate transporter like domains"/>
    <property type="match status" value="2"/>
</dbReference>
<feature type="domain" description="Major facilitator superfamily (MFS) profile" evidence="8">
    <location>
        <begin position="17"/>
        <end position="465"/>
    </location>
</feature>
<dbReference type="EMBL" id="JAWDGP010008080">
    <property type="protein sequence ID" value="KAK3691659.1"/>
    <property type="molecule type" value="Genomic_DNA"/>
</dbReference>
<keyword evidence="2" id="KW-0813">Transport</keyword>
<evidence type="ECO:0000256" key="3">
    <source>
        <dbReference type="ARBA" id="ARBA00022692"/>
    </source>
</evidence>
<keyword evidence="5 7" id="KW-1133">Transmembrane helix</keyword>
<feature type="transmembrane region" description="Helical" evidence="7">
    <location>
        <begin position="404"/>
        <end position="430"/>
    </location>
</feature>
<evidence type="ECO:0000259" key="8">
    <source>
        <dbReference type="PROSITE" id="PS50850"/>
    </source>
</evidence>
<dbReference type="PANTHER" id="PTHR11662">
    <property type="entry name" value="SOLUTE CARRIER FAMILY 17"/>
    <property type="match status" value="1"/>
</dbReference>
<dbReference type="SUPFAM" id="SSF103473">
    <property type="entry name" value="MFS general substrate transporter"/>
    <property type="match status" value="1"/>
</dbReference>
<feature type="transmembrane region" description="Helical" evidence="7">
    <location>
        <begin position="88"/>
        <end position="107"/>
    </location>
</feature>
<protein>
    <recommendedName>
        <fullName evidence="8">Major facilitator superfamily (MFS) profile domain-containing protein</fullName>
    </recommendedName>
</protein>
<proteinExistence type="predicted"/>
<dbReference type="AlphaFoldDB" id="A0AAE1CEX2"/>
<feature type="transmembrane region" description="Helical" evidence="7">
    <location>
        <begin position="348"/>
        <end position="367"/>
    </location>
</feature>
<name>A0AAE1CEX2_9GAST</name>
<evidence type="ECO:0000313" key="9">
    <source>
        <dbReference type="EMBL" id="KAK3691659.1"/>
    </source>
</evidence>
<sequence length="498" mass="54772">MTEIQKVALFPSHRLVIVFLAFLGAVFSYATRINLSVAVVCMVRDKCNKGDTIDNLATNYTRTNLHENGTCSESGEFDWDKATIGRLLAMYFYGYLFLQIPGGWLASRYGGARVWGVCQTVCAVCSLLTPVCARTSVKLTYVLRFILGFAGGVTFPCIHALLGNWSPPLERTKMASVTFSGPLIGTIFTFSISGFLCEYGFDNGWGSIFYIAGIGNLLWVVAWFCFVEDCPNQHKHISEPERIYITASIGKANSDEIQSGPTPWLSVLTSGPLWAIIVAQTSTSYLNNTLLTSLPTFMKESLKFDIKENGVLTSLPYICQFCMVVVFGQVADIVRERNIMSTKNVRKLFQCITSIGAGTFLAVAGQMGRDERYVVVAMLCLCGMFLSGKVASHLTNHLDLAPRYAGLLYGITNIAGNVPGVVAPIVASALTPNGTTEEWRTVFYLCTGIALFGLIFYLFMADGELQQWALPPDTNQEHKMRIIDAEEIPESTEKTLDG</sequence>
<dbReference type="GO" id="GO:0006820">
    <property type="term" value="P:monoatomic anion transport"/>
    <property type="evidence" value="ECO:0007669"/>
    <property type="project" value="TreeGrafter"/>
</dbReference>
<dbReference type="FunFam" id="1.20.1250.20:FF:000423">
    <property type="entry name" value="Putative inorganic phosphate cotransporter-like Protein"/>
    <property type="match status" value="1"/>
</dbReference>
<evidence type="ECO:0000256" key="7">
    <source>
        <dbReference type="SAM" id="Phobius"/>
    </source>
</evidence>
<evidence type="ECO:0000256" key="5">
    <source>
        <dbReference type="ARBA" id="ARBA00022989"/>
    </source>
</evidence>
<dbReference type="InterPro" id="IPR050382">
    <property type="entry name" value="MFS_Na/Anion_cotransporter"/>
</dbReference>
<keyword evidence="10" id="KW-1185">Reference proteome</keyword>
<feature type="transmembrane region" description="Helical" evidence="7">
    <location>
        <begin position="174"/>
        <end position="196"/>
    </location>
</feature>
<accession>A0AAE1CEX2</accession>
<feature type="transmembrane region" description="Helical" evidence="7">
    <location>
        <begin position="442"/>
        <end position="460"/>
    </location>
</feature>
<evidence type="ECO:0000256" key="2">
    <source>
        <dbReference type="ARBA" id="ARBA00022448"/>
    </source>
</evidence>
<evidence type="ECO:0000256" key="6">
    <source>
        <dbReference type="ARBA" id="ARBA00023136"/>
    </source>
</evidence>
<comment type="subcellular location">
    <subcellularLocation>
        <location evidence="1">Membrane</location>
        <topology evidence="1">Multi-pass membrane protein</topology>
    </subcellularLocation>
</comment>
<feature type="transmembrane region" description="Helical" evidence="7">
    <location>
        <begin position="142"/>
        <end position="162"/>
    </location>
</feature>
<dbReference type="FunFam" id="1.20.1250.20:FF:000003">
    <property type="entry name" value="Solute carrier family 17 member 3"/>
    <property type="match status" value="1"/>
</dbReference>
<dbReference type="InterPro" id="IPR036259">
    <property type="entry name" value="MFS_trans_sf"/>
</dbReference>
<evidence type="ECO:0000313" key="10">
    <source>
        <dbReference type="Proteomes" id="UP001283361"/>
    </source>
</evidence>
<evidence type="ECO:0000256" key="1">
    <source>
        <dbReference type="ARBA" id="ARBA00004141"/>
    </source>
</evidence>
<dbReference type="GO" id="GO:0016324">
    <property type="term" value="C:apical plasma membrane"/>
    <property type="evidence" value="ECO:0007669"/>
    <property type="project" value="TreeGrafter"/>
</dbReference>
<dbReference type="PANTHER" id="PTHR11662:SF399">
    <property type="entry name" value="FI19708P1-RELATED"/>
    <property type="match status" value="1"/>
</dbReference>
<comment type="caution">
    <text evidence="9">The sequence shown here is derived from an EMBL/GenBank/DDBJ whole genome shotgun (WGS) entry which is preliminary data.</text>
</comment>
<dbReference type="Pfam" id="PF07690">
    <property type="entry name" value="MFS_1"/>
    <property type="match status" value="1"/>
</dbReference>
<keyword evidence="6 7" id="KW-0472">Membrane</keyword>
<keyword evidence="3 7" id="KW-0812">Transmembrane</keyword>
<dbReference type="GO" id="GO:0015293">
    <property type="term" value="F:symporter activity"/>
    <property type="evidence" value="ECO:0007669"/>
    <property type="project" value="UniProtKB-KW"/>
</dbReference>
<dbReference type="CDD" id="cd17318">
    <property type="entry name" value="MFS_SLC17"/>
    <property type="match status" value="1"/>
</dbReference>
<organism evidence="9 10">
    <name type="scientific">Elysia crispata</name>
    <name type="common">lettuce slug</name>
    <dbReference type="NCBI Taxonomy" id="231223"/>
    <lineage>
        <taxon>Eukaryota</taxon>
        <taxon>Metazoa</taxon>
        <taxon>Spiralia</taxon>
        <taxon>Lophotrochozoa</taxon>
        <taxon>Mollusca</taxon>
        <taxon>Gastropoda</taxon>
        <taxon>Heterobranchia</taxon>
        <taxon>Euthyneura</taxon>
        <taxon>Panpulmonata</taxon>
        <taxon>Sacoglossa</taxon>
        <taxon>Placobranchoidea</taxon>
        <taxon>Plakobranchidae</taxon>
        <taxon>Elysia</taxon>
    </lineage>
</organism>
<reference evidence="9" key="1">
    <citation type="journal article" date="2023" name="G3 (Bethesda)">
        <title>A reference genome for the long-term kleptoplast-retaining sea slug Elysia crispata morphotype clarki.</title>
        <authorList>
            <person name="Eastman K.E."/>
            <person name="Pendleton A.L."/>
            <person name="Shaikh M.A."/>
            <person name="Suttiyut T."/>
            <person name="Ogas R."/>
            <person name="Tomko P."/>
            <person name="Gavelis G."/>
            <person name="Widhalm J.R."/>
            <person name="Wisecaver J.H."/>
        </authorList>
    </citation>
    <scope>NUCLEOTIDE SEQUENCE</scope>
    <source>
        <strain evidence="9">ECLA1</strain>
    </source>
</reference>
<dbReference type="InterPro" id="IPR020846">
    <property type="entry name" value="MFS_dom"/>
</dbReference>
<feature type="transmembrane region" description="Helical" evidence="7">
    <location>
        <begin position="373"/>
        <end position="392"/>
    </location>
</feature>
<dbReference type="PROSITE" id="PS50850">
    <property type="entry name" value="MFS"/>
    <property type="match status" value="1"/>
</dbReference>
<keyword evidence="4" id="KW-0769">Symport</keyword>